<dbReference type="Gene3D" id="3.40.50.2000">
    <property type="entry name" value="Glycogen Phosphorylase B"/>
    <property type="match status" value="2"/>
</dbReference>
<dbReference type="PANTHER" id="PTHR12526">
    <property type="entry name" value="GLYCOSYLTRANSFERASE"/>
    <property type="match status" value="1"/>
</dbReference>
<accession>A0ABY5YAL7</accession>
<organism evidence="2 3">
    <name type="scientific">Maribacter litopenaei</name>
    <dbReference type="NCBI Taxonomy" id="2976127"/>
    <lineage>
        <taxon>Bacteria</taxon>
        <taxon>Pseudomonadati</taxon>
        <taxon>Bacteroidota</taxon>
        <taxon>Flavobacteriia</taxon>
        <taxon>Flavobacteriales</taxon>
        <taxon>Flavobacteriaceae</taxon>
        <taxon>Maribacter</taxon>
    </lineage>
</organism>
<evidence type="ECO:0000313" key="3">
    <source>
        <dbReference type="Proteomes" id="UP001059209"/>
    </source>
</evidence>
<dbReference type="Proteomes" id="UP001059209">
    <property type="component" value="Chromosome"/>
</dbReference>
<sequence length="263" mass="30404">MNGIIPAYNMVMVTCKVKSTPISVKKLYPKADLVVSNARASAIDLVQNFNVNDEKTRVIYNPIDLERIDAIEPKDHFFDEEYINLVTVGRLQIVKNQKFIIDAVVPFKKVRLYIFGEGELRADLEEQIKQLGLQDRVFLMGFEKNPFQYLKNANLFIFGSLHEGFPNVLMEAMCCGLPILTTNCKSDPDEIMELQEEKKDDIMITDYGILTPVGDLELMRKGLTYCLEHPEYLERCRIRVKERIQDFKREPILQAYTDIILSQ</sequence>
<evidence type="ECO:0000259" key="1">
    <source>
        <dbReference type="Pfam" id="PF00534"/>
    </source>
</evidence>
<reference evidence="2" key="1">
    <citation type="submission" date="2022-09" db="EMBL/GenBank/DDBJ databases">
        <title>Maribacter litopenaei sp. nov., isolated from the intestinal tract of the Pacific White Shrimp, Litopenaeus vannamei.</title>
        <authorList>
            <person name="Kim S.Y."/>
            <person name="Hwang C.Y."/>
        </authorList>
    </citation>
    <scope>NUCLEOTIDE SEQUENCE</scope>
    <source>
        <strain evidence="2">HL-LV01</strain>
    </source>
</reference>
<keyword evidence="3" id="KW-1185">Reference proteome</keyword>
<dbReference type="SUPFAM" id="SSF53756">
    <property type="entry name" value="UDP-Glycosyltransferase/glycogen phosphorylase"/>
    <property type="match status" value="1"/>
</dbReference>
<name>A0ABY5YAL7_9FLAO</name>
<dbReference type="CDD" id="cd03811">
    <property type="entry name" value="GT4_GT28_WabH-like"/>
    <property type="match status" value="1"/>
</dbReference>
<evidence type="ECO:0000313" key="2">
    <source>
        <dbReference type="EMBL" id="UWX56098.1"/>
    </source>
</evidence>
<dbReference type="PANTHER" id="PTHR12526:SF630">
    <property type="entry name" value="GLYCOSYLTRANSFERASE"/>
    <property type="match status" value="1"/>
</dbReference>
<feature type="domain" description="Glycosyl transferase family 1" evidence="1">
    <location>
        <begin position="72"/>
        <end position="242"/>
    </location>
</feature>
<gene>
    <name evidence="2" type="ORF">NYZ99_07285</name>
</gene>
<dbReference type="RefSeq" id="WP_260574639.1">
    <property type="nucleotide sequence ID" value="NZ_CP104205.1"/>
</dbReference>
<dbReference type="InterPro" id="IPR001296">
    <property type="entry name" value="Glyco_trans_1"/>
</dbReference>
<proteinExistence type="predicted"/>
<dbReference type="EMBL" id="CP104205">
    <property type="protein sequence ID" value="UWX56098.1"/>
    <property type="molecule type" value="Genomic_DNA"/>
</dbReference>
<dbReference type="Pfam" id="PF00534">
    <property type="entry name" value="Glycos_transf_1"/>
    <property type="match status" value="1"/>
</dbReference>
<protein>
    <submittedName>
        <fullName evidence="2">Glycosyltransferase</fullName>
    </submittedName>
</protein>